<gene>
    <name evidence="2" type="ORF">B0181_02680</name>
    <name evidence="3" type="ORF">NCTC10293_00748</name>
</gene>
<protein>
    <submittedName>
        <fullName evidence="2">Uncharacterized protein</fullName>
    </submittedName>
</protein>
<keyword evidence="1" id="KW-0472">Membrane</keyword>
<dbReference type="RefSeq" id="WP_078275944.1">
    <property type="nucleotide sequence ID" value="NZ_MUXU01000020.1"/>
</dbReference>
<feature type="transmembrane region" description="Helical" evidence="1">
    <location>
        <begin position="157"/>
        <end position="174"/>
    </location>
</feature>
<proteinExistence type="predicted"/>
<dbReference type="Proteomes" id="UP000190435">
    <property type="component" value="Unassembled WGS sequence"/>
</dbReference>
<keyword evidence="4" id="KW-1185">Reference proteome</keyword>
<reference evidence="2 4" key="1">
    <citation type="submission" date="2017-02" db="EMBL/GenBank/DDBJ databases">
        <title>Draft genome sequence of Moraxella caviae CCUG 355 type strain.</title>
        <authorList>
            <person name="Engstrom-Jakobsson H."/>
            <person name="Salva-Serra F."/>
            <person name="Thorell K."/>
            <person name="Gonzales-Siles L."/>
            <person name="Karlsson R."/>
            <person name="Boulund F."/>
            <person name="Engstrand L."/>
            <person name="Moore E."/>
        </authorList>
    </citation>
    <scope>NUCLEOTIDE SEQUENCE [LARGE SCALE GENOMIC DNA]</scope>
    <source>
        <strain evidence="2 4">CCUG 355</strain>
    </source>
</reference>
<organism evidence="2 4">
    <name type="scientific">Moraxella caviae</name>
    <dbReference type="NCBI Taxonomy" id="34060"/>
    <lineage>
        <taxon>Bacteria</taxon>
        <taxon>Pseudomonadati</taxon>
        <taxon>Pseudomonadota</taxon>
        <taxon>Gammaproteobacteria</taxon>
        <taxon>Moraxellales</taxon>
        <taxon>Moraxellaceae</taxon>
        <taxon>Moraxella</taxon>
    </lineage>
</organism>
<evidence type="ECO:0000313" key="4">
    <source>
        <dbReference type="Proteomes" id="UP000190435"/>
    </source>
</evidence>
<sequence>MTQITRADVIGKSQNRTALGMIAAYLAKYPNTTLSELRKKFPKSAVCPDAGTNLEELFFTAKDIENKKQAGDNWFIKDGACFTKDDEWLTLANGEKIAFCKMWTASSLALLQDAMKPYNIYGQVGTPQGGTAGYAITYQYAPKAEPSQPATKSGMPAWIWIVLAVVVVAGFFVFK</sequence>
<evidence type="ECO:0000313" key="3">
    <source>
        <dbReference type="EMBL" id="STZ10413.1"/>
    </source>
</evidence>
<dbReference type="OrthoDB" id="6650318at2"/>
<dbReference type="STRING" id="34060.B0181_02680"/>
<accession>A0A1T0A7S1</accession>
<dbReference type="EMBL" id="MUXU01000020">
    <property type="protein sequence ID" value="OOR91669.1"/>
    <property type="molecule type" value="Genomic_DNA"/>
</dbReference>
<name>A0A1T0A7S1_9GAMM</name>
<keyword evidence="1" id="KW-1133">Transmembrane helix</keyword>
<evidence type="ECO:0000313" key="2">
    <source>
        <dbReference type="EMBL" id="OOR91669.1"/>
    </source>
</evidence>
<dbReference type="Proteomes" id="UP000255279">
    <property type="component" value="Unassembled WGS sequence"/>
</dbReference>
<dbReference type="EMBL" id="UGQE01000001">
    <property type="protein sequence ID" value="STZ10413.1"/>
    <property type="molecule type" value="Genomic_DNA"/>
</dbReference>
<evidence type="ECO:0000256" key="1">
    <source>
        <dbReference type="SAM" id="Phobius"/>
    </source>
</evidence>
<dbReference type="AlphaFoldDB" id="A0A1T0A7S1"/>
<reference evidence="3 5" key="2">
    <citation type="submission" date="2018-06" db="EMBL/GenBank/DDBJ databases">
        <authorList>
            <consortium name="Pathogen Informatics"/>
            <person name="Doyle S."/>
        </authorList>
    </citation>
    <scope>NUCLEOTIDE SEQUENCE [LARGE SCALE GENOMIC DNA]</scope>
    <source>
        <strain evidence="3 5">NCTC10293</strain>
    </source>
</reference>
<evidence type="ECO:0000313" key="5">
    <source>
        <dbReference type="Proteomes" id="UP000255279"/>
    </source>
</evidence>
<keyword evidence="1" id="KW-0812">Transmembrane</keyword>